<dbReference type="InterPro" id="IPR042197">
    <property type="entry name" value="Apaf_helical"/>
</dbReference>
<evidence type="ECO:0000313" key="7">
    <source>
        <dbReference type="Proteomes" id="UP000231791"/>
    </source>
</evidence>
<dbReference type="InterPro" id="IPR027417">
    <property type="entry name" value="P-loop_NTPase"/>
</dbReference>
<dbReference type="PANTHER" id="PTHR35807">
    <property type="entry name" value="TRANSCRIPTIONAL REGULATOR REDD-RELATED"/>
    <property type="match status" value="1"/>
</dbReference>
<dbReference type="AlphaFoldDB" id="A0A2K8PCV3"/>
<protein>
    <submittedName>
        <fullName evidence="6">Regulatory protein AfsR</fullName>
    </submittedName>
</protein>
<dbReference type="GO" id="GO:0006355">
    <property type="term" value="P:regulation of DNA-templated transcription"/>
    <property type="evidence" value="ECO:0007669"/>
    <property type="project" value="InterPro"/>
</dbReference>
<keyword evidence="2" id="KW-0902">Two-component regulatory system</keyword>
<reference evidence="6 7" key="1">
    <citation type="submission" date="2017-11" db="EMBL/GenBank/DDBJ databases">
        <title>Complete genome sequence of Streptomyces lavendulae subsp. lavendulae CCM 3239 (formerly 'Streptomyces aureofaciens CCM 3239'), the producer of the angucycline-type antibiotic auricin.</title>
        <authorList>
            <person name="Busche T."/>
            <person name="Novakova R."/>
            <person name="Al'Dilaimi A."/>
            <person name="Homerova D."/>
            <person name="Feckova L."/>
            <person name="Rezuchova B."/>
            <person name="Mingyar E."/>
            <person name="Csolleiova D."/>
            <person name="Bekeova C."/>
            <person name="Winkler A."/>
            <person name="Sevcikova B."/>
            <person name="Kalinowski J."/>
            <person name="Kormanec J."/>
            <person name="Ruckert C."/>
        </authorList>
    </citation>
    <scope>NUCLEOTIDE SEQUENCE [LARGE SCALE GENOMIC DNA]</scope>
    <source>
        <strain evidence="6 7">CCM 3239</strain>
    </source>
</reference>
<comment type="similarity">
    <text evidence="1">Belongs to the AfsR/DnrI/RedD regulatory family.</text>
</comment>
<dbReference type="CDD" id="cd15831">
    <property type="entry name" value="BTAD"/>
    <property type="match status" value="1"/>
</dbReference>
<keyword evidence="5" id="KW-0804">Transcription</keyword>
<dbReference type="EMBL" id="CP024985">
    <property type="protein sequence ID" value="ATZ23940.1"/>
    <property type="molecule type" value="Genomic_DNA"/>
</dbReference>
<name>A0A2K8PCV3_STRLA</name>
<dbReference type="PROSITE" id="PS51755">
    <property type="entry name" value="OMPR_PHOB"/>
    <property type="match status" value="1"/>
</dbReference>
<dbReference type="Pfam" id="PF00486">
    <property type="entry name" value="Trans_reg_C"/>
    <property type="match status" value="1"/>
</dbReference>
<dbReference type="InterPro" id="IPR011990">
    <property type="entry name" value="TPR-like_helical_dom_sf"/>
</dbReference>
<evidence type="ECO:0000313" key="6">
    <source>
        <dbReference type="EMBL" id="ATZ23940.1"/>
    </source>
</evidence>
<evidence type="ECO:0000256" key="1">
    <source>
        <dbReference type="ARBA" id="ARBA00005820"/>
    </source>
</evidence>
<dbReference type="PANTHER" id="PTHR35807:SF1">
    <property type="entry name" value="TRANSCRIPTIONAL REGULATOR REDD"/>
    <property type="match status" value="1"/>
</dbReference>
<dbReference type="SMART" id="SM01043">
    <property type="entry name" value="BTAD"/>
    <property type="match status" value="1"/>
</dbReference>
<sequence length="611" mass="66126">MDFRILGPVEARRGDTRIPLSGSKVHTVLAALLLSRGRVVSDTALSSLLWGWDPPATAGAQIYTYMSRLRKRLGDDVEIIRRQPGYLFVAHDSRVDLLEFEDLERRGREALKAHAHEEAAELLDRALGLWQGPALSNATGHLRDIELPRLQEARSLTLEARIEADLALGRHERILAELTGLVSQFPLREQLRAQLMTALYRCGRQADAMRVYHDGRAVLAEQLGVDPGAALNATYQAVLTGSLALDTTDPASGAPGGDPVPTMLPADVEDFVGRAGELAVLDAVIEPSDGPGWRPRRCLVTGMAGVGKTALVVHAAHRGARHYPDGQLYADLSDPDGTPRDPCTVLVRLLRALGERRIEVPGVQDDLEELVRLYRERTADKRLLIVLDGAVGDLQLRPLLPNTVKSAVLITCRTRLTQVAGAQTMALAPLDEARSLELLASAAGGSRVTAEPDAADDLVAYCGGLPLALRITGTRLAARPHWPTARLADRLATPAARLAELSYGDLSVSDALRRSLRSLPATGLRTLRGVARLRGGNWTAQEVAGVLGTAELEAEYGLEQLVDAALMDIAGVDAQGRPIYHCHELVLLFARTLEERAVVPAQRALSETPMW</sequence>
<dbReference type="SMART" id="SM00862">
    <property type="entry name" value="Trans_reg_C"/>
    <property type="match status" value="1"/>
</dbReference>
<organism evidence="6 7">
    <name type="scientific">Streptomyces lavendulae subsp. lavendulae</name>
    <dbReference type="NCBI Taxonomy" id="58340"/>
    <lineage>
        <taxon>Bacteria</taxon>
        <taxon>Bacillati</taxon>
        <taxon>Actinomycetota</taxon>
        <taxon>Actinomycetes</taxon>
        <taxon>Kitasatosporales</taxon>
        <taxon>Streptomycetaceae</taxon>
        <taxon>Streptomyces</taxon>
    </lineage>
</organism>
<dbReference type="InterPro" id="IPR001867">
    <property type="entry name" value="OmpR/PhoB-type_DNA-bd"/>
</dbReference>
<dbReference type="Pfam" id="PF03704">
    <property type="entry name" value="BTAD"/>
    <property type="match status" value="1"/>
</dbReference>
<evidence type="ECO:0000256" key="4">
    <source>
        <dbReference type="ARBA" id="ARBA00023125"/>
    </source>
</evidence>
<dbReference type="KEGG" id="slx:SLAV_10360"/>
<evidence type="ECO:0000256" key="5">
    <source>
        <dbReference type="ARBA" id="ARBA00023163"/>
    </source>
</evidence>
<dbReference type="Gene3D" id="1.10.10.10">
    <property type="entry name" value="Winged helix-like DNA-binding domain superfamily/Winged helix DNA-binding domain"/>
    <property type="match status" value="1"/>
</dbReference>
<dbReference type="SUPFAM" id="SSF48452">
    <property type="entry name" value="TPR-like"/>
    <property type="match status" value="1"/>
</dbReference>
<dbReference type="InterPro" id="IPR016032">
    <property type="entry name" value="Sig_transdc_resp-reg_C-effctor"/>
</dbReference>
<dbReference type="GO" id="GO:0043531">
    <property type="term" value="F:ADP binding"/>
    <property type="evidence" value="ECO:0007669"/>
    <property type="project" value="InterPro"/>
</dbReference>
<dbReference type="GO" id="GO:0003677">
    <property type="term" value="F:DNA binding"/>
    <property type="evidence" value="ECO:0007669"/>
    <property type="project" value="UniProtKB-UniRule"/>
</dbReference>
<dbReference type="Gene3D" id="1.10.8.430">
    <property type="entry name" value="Helical domain of apoptotic protease-activating factors"/>
    <property type="match status" value="1"/>
</dbReference>
<dbReference type="PRINTS" id="PR00364">
    <property type="entry name" value="DISEASERSIST"/>
</dbReference>
<dbReference type="InterPro" id="IPR036388">
    <property type="entry name" value="WH-like_DNA-bd_sf"/>
</dbReference>
<proteinExistence type="inferred from homology"/>
<dbReference type="Proteomes" id="UP000231791">
    <property type="component" value="Chromosome"/>
</dbReference>
<dbReference type="InterPro" id="IPR005158">
    <property type="entry name" value="BTAD"/>
</dbReference>
<dbReference type="Gene3D" id="3.40.50.300">
    <property type="entry name" value="P-loop containing nucleotide triphosphate hydrolases"/>
    <property type="match status" value="1"/>
</dbReference>
<evidence type="ECO:0000256" key="2">
    <source>
        <dbReference type="ARBA" id="ARBA00023012"/>
    </source>
</evidence>
<evidence type="ECO:0000256" key="3">
    <source>
        <dbReference type="ARBA" id="ARBA00023015"/>
    </source>
</evidence>
<dbReference type="GO" id="GO:0000160">
    <property type="term" value="P:phosphorelay signal transduction system"/>
    <property type="evidence" value="ECO:0007669"/>
    <property type="project" value="UniProtKB-KW"/>
</dbReference>
<dbReference type="SUPFAM" id="SSF46894">
    <property type="entry name" value="C-terminal effector domain of the bipartite response regulators"/>
    <property type="match status" value="1"/>
</dbReference>
<accession>A0A2K8PCV3</accession>
<keyword evidence="7" id="KW-1185">Reference proteome</keyword>
<dbReference type="Gene3D" id="1.25.40.10">
    <property type="entry name" value="Tetratricopeptide repeat domain"/>
    <property type="match status" value="1"/>
</dbReference>
<dbReference type="InterPro" id="IPR051677">
    <property type="entry name" value="AfsR-DnrI-RedD_regulator"/>
</dbReference>
<keyword evidence="4" id="KW-0238">DNA-binding</keyword>
<gene>
    <name evidence="6" type="primary">afsR5</name>
    <name evidence="6" type="ORF">SLAV_10360</name>
</gene>
<dbReference type="SUPFAM" id="SSF52540">
    <property type="entry name" value="P-loop containing nucleoside triphosphate hydrolases"/>
    <property type="match status" value="1"/>
</dbReference>
<keyword evidence="3" id="KW-0805">Transcription regulation</keyword>
<dbReference type="OrthoDB" id="5521887at2"/>